<dbReference type="PANTHER" id="PTHR31374">
    <property type="entry name" value="AUXIN-INDUCED PROTEIN-LIKE-RELATED"/>
    <property type="match status" value="1"/>
</dbReference>
<dbReference type="Proteomes" id="UP001085076">
    <property type="component" value="Miscellaneous, Linkage group lg05"/>
</dbReference>
<name>A0A9D5CI27_9LILI</name>
<keyword evidence="3" id="KW-1185">Reference proteome</keyword>
<comment type="similarity">
    <text evidence="1">Belongs to the ARG7 family.</text>
</comment>
<dbReference type="InterPro" id="IPR003676">
    <property type="entry name" value="SAUR_fam"/>
</dbReference>
<protein>
    <recommendedName>
        <fullName evidence="4">Small auxin up regulated protein</fullName>
    </recommendedName>
</protein>
<dbReference type="OrthoDB" id="1916968at2759"/>
<dbReference type="AlphaFoldDB" id="A0A9D5CI27"/>
<comment type="caution">
    <text evidence="2">The sequence shown here is derived from an EMBL/GenBank/DDBJ whole genome shotgun (WGS) entry which is preliminary data.</text>
</comment>
<dbReference type="GO" id="GO:0009733">
    <property type="term" value="P:response to auxin"/>
    <property type="evidence" value="ECO:0007669"/>
    <property type="project" value="InterPro"/>
</dbReference>
<gene>
    <name evidence="2" type="ORF">J5N97_021359</name>
</gene>
<dbReference type="Pfam" id="PF02519">
    <property type="entry name" value="Auxin_inducible"/>
    <property type="match status" value="1"/>
</dbReference>
<evidence type="ECO:0000313" key="2">
    <source>
        <dbReference type="EMBL" id="KAJ0973400.1"/>
    </source>
</evidence>
<organism evidence="2 3">
    <name type="scientific">Dioscorea zingiberensis</name>
    <dbReference type="NCBI Taxonomy" id="325984"/>
    <lineage>
        <taxon>Eukaryota</taxon>
        <taxon>Viridiplantae</taxon>
        <taxon>Streptophyta</taxon>
        <taxon>Embryophyta</taxon>
        <taxon>Tracheophyta</taxon>
        <taxon>Spermatophyta</taxon>
        <taxon>Magnoliopsida</taxon>
        <taxon>Liliopsida</taxon>
        <taxon>Dioscoreales</taxon>
        <taxon>Dioscoreaceae</taxon>
        <taxon>Dioscorea</taxon>
    </lineage>
</organism>
<accession>A0A9D5CI27</accession>
<proteinExistence type="inferred from homology"/>
<evidence type="ECO:0000313" key="3">
    <source>
        <dbReference type="Proteomes" id="UP001085076"/>
    </source>
</evidence>
<dbReference type="EMBL" id="JAGGNH010000005">
    <property type="protein sequence ID" value="KAJ0973400.1"/>
    <property type="molecule type" value="Genomic_DNA"/>
</dbReference>
<reference evidence="2" key="1">
    <citation type="submission" date="2021-03" db="EMBL/GenBank/DDBJ databases">
        <authorList>
            <person name="Li Z."/>
            <person name="Yang C."/>
        </authorList>
    </citation>
    <scope>NUCLEOTIDE SEQUENCE</scope>
    <source>
        <strain evidence="2">Dzin_1.0</strain>
        <tissue evidence="2">Leaf</tissue>
    </source>
</reference>
<reference evidence="2" key="2">
    <citation type="journal article" date="2022" name="Hortic Res">
        <title>The genome of Dioscorea zingiberensis sheds light on the biosynthesis, origin and evolution of the medicinally important diosgenin saponins.</title>
        <authorList>
            <person name="Li Y."/>
            <person name="Tan C."/>
            <person name="Li Z."/>
            <person name="Guo J."/>
            <person name="Li S."/>
            <person name="Chen X."/>
            <person name="Wang C."/>
            <person name="Dai X."/>
            <person name="Yang H."/>
            <person name="Song W."/>
            <person name="Hou L."/>
            <person name="Xu J."/>
            <person name="Tong Z."/>
            <person name="Xu A."/>
            <person name="Yuan X."/>
            <person name="Wang W."/>
            <person name="Yang Q."/>
            <person name="Chen L."/>
            <person name="Sun Z."/>
            <person name="Wang K."/>
            <person name="Pan B."/>
            <person name="Chen J."/>
            <person name="Bao Y."/>
            <person name="Liu F."/>
            <person name="Qi X."/>
            <person name="Gang D.R."/>
            <person name="Wen J."/>
            <person name="Li J."/>
        </authorList>
    </citation>
    <scope>NUCLEOTIDE SEQUENCE</scope>
    <source>
        <strain evidence="2">Dzin_1.0</strain>
    </source>
</reference>
<dbReference type="PANTHER" id="PTHR31374:SF28">
    <property type="entry name" value="SAUR-LIKE AUXIN-RESPONSIVE PROTEIN FAMILY"/>
    <property type="match status" value="1"/>
</dbReference>
<sequence>MVTMRKRGTVPVYIGDDHRRYFVPPEFLSHPLFKMLLEKAYEEYGFEQRGGLLIPCRVSVFQEVMNVVECSHGQFHLDNLINELN</sequence>
<evidence type="ECO:0008006" key="4">
    <source>
        <dbReference type="Google" id="ProtNLM"/>
    </source>
</evidence>
<evidence type="ECO:0000256" key="1">
    <source>
        <dbReference type="ARBA" id="ARBA00006974"/>
    </source>
</evidence>